<evidence type="ECO:0000313" key="4">
    <source>
        <dbReference type="Proteomes" id="UP000295565"/>
    </source>
</evidence>
<reference evidence="3 4" key="1">
    <citation type="submission" date="2019-03" db="EMBL/GenBank/DDBJ databases">
        <title>Genomic Encyclopedia of Type Strains, Phase IV (KMG-IV): sequencing the most valuable type-strain genomes for metagenomic binning, comparative biology and taxonomic classification.</title>
        <authorList>
            <person name="Goeker M."/>
        </authorList>
    </citation>
    <scope>NUCLEOTIDE SEQUENCE [LARGE SCALE GENOMIC DNA]</scope>
    <source>
        <strain evidence="3 4">DSM 18577</strain>
    </source>
</reference>
<dbReference type="AlphaFoldDB" id="A0A4R1J7C1"/>
<keyword evidence="2 3" id="KW-0808">Transferase</keyword>
<name>A0A4R1J7C1_9GAMM</name>
<dbReference type="CDD" id="cd03789">
    <property type="entry name" value="GT9_LPS_heptosyltransferase"/>
    <property type="match status" value="1"/>
</dbReference>
<dbReference type="EMBL" id="SMGD01000019">
    <property type="protein sequence ID" value="TCK46372.1"/>
    <property type="molecule type" value="Genomic_DNA"/>
</dbReference>
<sequence length="362" mass="40276">MHPNSQKVPNICIIRLSAIGDVCNAATIINRIRMQWYDATITWVCGTQEKALLEMIPNLNLIVYDKKAGFKGNRQVWQQLRGQSFDLLLHLQASFRASILTLGIKAKRRIGYHRSRAYEMQWLFTREHTKAPQGWHVVDNYQAFADYLGCPAAPVSWPFELPENAIANANEHLKNVPKPFIAICPGASKAYKNWHSDGYVTLIKALAQQNWPIVLVGSPADIEVKLAKRIENALDFHITNLVGRTSIAELVALLNQAQLLITPDTGPAHLAASQHTPVIGLYAHHNPERVGPYGYLDLAVSHWGQLIEQQTGKKPSQLPWRSRVKDAKAMQTITADEILAKIPQALEAAKTSAGSEPPNPSC</sequence>
<dbReference type="PANTHER" id="PTHR30160:SF21">
    <property type="entry name" value="LIPOPOLYSACCHARIDE CORE HEPTOSYLTRANSFERASE OPSX"/>
    <property type="match status" value="1"/>
</dbReference>
<dbReference type="Pfam" id="PF01075">
    <property type="entry name" value="Glyco_transf_9"/>
    <property type="match status" value="1"/>
</dbReference>
<dbReference type="GO" id="GO:0005829">
    <property type="term" value="C:cytosol"/>
    <property type="evidence" value="ECO:0007669"/>
    <property type="project" value="TreeGrafter"/>
</dbReference>
<gene>
    <name evidence="3" type="ORF">EV690_3648</name>
</gene>
<comment type="caution">
    <text evidence="3">The sequence shown here is derived from an EMBL/GenBank/DDBJ whole genome shotgun (WGS) entry which is preliminary data.</text>
</comment>
<dbReference type="GO" id="GO:0008713">
    <property type="term" value="F:ADP-heptose-lipopolysaccharide heptosyltransferase activity"/>
    <property type="evidence" value="ECO:0007669"/>
    <property type="project" value="TreeGrafter"/>
</dbReference>
<dbReference type="Proteomes" id="UP000295565">
    <property type="component" value="Unassembled WGS sequence"/>
</dbReference>
<keyword evidence="4" id="KW-1185">Reference proteome</keyword>
<organism evidence="3 4">
    <name type="scientific">Celerinatantimonas diazotrophica</name>
    <dbReference type="NCBI Taxonomy" id="412034"/>
    <lineage>
        <taxon>Bacteria</taxon>
        <taxon>Pseudomonadati</taxon>
        <taxon>Pseudomonadota</taxon>
        <taxon>Gammaproteobacteria</taxon>
        <taxon>Celerinatantimonadaceae</taxon>
        <taxon>Celerinatantimonas</taxon>
    </lineage>
</organism>
<dbReference type="Gene3D" id="3.40.50.2000">
    <property type="entry name" value="Glycogen Phosphorylase B"/>
    <property type="match status" value="2"/>
</dbReference>
<dbReference type="InterPro" id="IPR002201">
    <property type="entry name" value="Glyco_trans_9"/>
</dbReference>
<evidence type="ECO:0000256" key="2">
    <source>
        <dbReference type="ARBA" id="ARBA00022679"/>
    </source>
</evidence>
<protein>
    <submittedName>
        <fullName evidence="3">Heptosyltransferase I</fullName>
    </submittedName>
</protein>
<evidence type="ECO:0000313" key="3">
    <source>
        <dbReference type="EMBL" id="TCK46372.1"/>
    </source>
</evidence>
<dbReference type="PANTHER" id="PTHR30160">
    <property type="entry name" value="TETRAACYLDISACCHARIDE 4'-KINASE-RELATED"/>
    <property type="match status" value="1"/>
</dbReference>
<evidence type="ECO:0000256" key="1">
    <source>
        <dbReference type="ARBA" id="ARBA00022676"/>
    </source>
</evidence>
<dbReference type="GO" id="GO:0009244">
    <property type="term" value="P:lipopolysaccharide core region biosynthetic process"/>
    <property type="evidence" value="ECO:0007669"/>
    <property type="project" value="TreeGrafter"/>
</dbReference>
<keyword evidence="1" id="KW-0328">Glycosyltransferase</keyword>
<proteinExistence type="predicted"/>
<accession>A0A4R1J7C1</accession>
<dbReference type="InterPro" id="IPR051199">
    <property type="entry name" value="LPS_LOS_Heptosyltrfase"/>
</dbReference>
<dbReference type="SUPFAM" id="SSF53756">
    <property type="entry name" value="UDP-Glycosyltransferase/glycogen phosphorylase"/>
    <property type="match status" value="1"/>
</dbReference>